<feature type="transmembrane region" description="Helical" evidence="1">
    <location>
        <begin position="42"/>
        <end position="63"/>
    </location>
</feature>
<name>W1VDG3_9ACTO</name>
<keyword evidence="1" id="KW-1133">Transmembrane helix</keyword>
<evidence type="ECO:0000313" key="2">
    <source>
        <dbReference type="EMBL" id="ETJ03761.1"/>
    </source>
</evidence>
<keyword evidence="1" id="KW-0812">Transmembrane</keyword>
<comment type="caution">
    <text evidence="2">The sequence shown here is derived from an EMBL/GenBank/DDBJ whole genome shotgun (WGS) entry which is preliminary data.</text>
</comment>
<evidence type="ECO:0000256" key="1">
    <source>
        <dbReference type="SAM" id="Phobius"/>
    </source>
</evidence>
<dbReference type="EMBL" id="AZLV01000795">
    <property type="protein sequence ID" value="ETJ03761.1"/>
    <property type="molecule type" value="Genomic_DNA"/>
</dbReference>
<evidence type="ECO:0000313" key="3">
    <source>
        <dbReference type="Proteomes" id="UP000018852"/>
    </source>
</evidence>
<protein>
    <submittedName>
        <fullName evidence="2">Formate dehydrogenase beta subunit</fullName>
    </submittedName>
</protein>
<dbReference type="PATRIC" id="fig|1403939.3.peg.1105"/>
<accession>W1VDG3</accession>
<reference evidence="2 3" key="1">
    <citation type="submission" date="2013-12" db="EMBL/GenBank/DDBJ databases">
        <title>A Varibaculum cambriense genome reconstructed from a premature infant gut community with otherwise low bacterial novelty that shifts toward anaerobic metabolism during the third week of life.</title>
        <authorList>
            <person name="Brown C.T."/>
            <person name="Sharon I."/>
            <person name="Thomas B.C."/>
            <person name="Castelle C.J."/>
            <person name="Morowitz M.J."/>
            <person name="Banfield J.F."/>
        </authorList>
    </citation>
    <scope>NUCLEOTIDE SEQUENCE [LARGE SCALE GENOMIC DNA]</scope>
    <source>
        <strain evidence="3">DORA_12</strain>
    </source>
</reference>
<dbReference type="AlphaFoldDB" id="W1VDG3"/>
<gene>
    <name evidence="2" type="ORF">Q605_AUC00795G0006</name>
</gene>
<dbReference type="Proteomes" id="UP000018852">
    <property type="component" value="Unassembled WGS sequence"/>
</dbReference>
<proteinExistence type="predicted"/>
<organism evidence="2 3">
    <name type="scientific">Actinomyces urogenitalis DORA_12</name>
    <dbReference type="NCBI Taxonomy" id="1403939"/>
    <lineage>
        <taxon>Bacteria</taxon>
        <taxon>Bacillati</taxon>
        <taxon>Actinomycetota</taxon>
        <taxon>Actinomycetes</taxon>
        <taxon>Actinomycetales</taxon>
        <taxon>Actinomycetaceae</taxon>
        <taxon>Actinomyces</taxon>
    </lineage>
</organism>
<feature type="non-terminal residue" evidence="2">
    <location>
        <position position="1"/>
    </location>
</feature>
<keyword evidence="1" id="KW-0472">Membrane</keyword>
<sequence length="68" mass="6956">LYGANPQDGVGGTGSVFLLMDEPEAYGLPPDPEVPTADLASMFNFAGVAGTAMIATALGMFIAHGRQK</sequence>